<evidence type="ECO:0000256" key="4">
    <source>
        <dbReference type="ARBA" id="ARBA00022729"/>
    </source>
</evidence>
<evidence type="ECO:0000256" key="1">
    <source>
        <dbReference type="ARBA" id="ARBA00012513"/>
    </source>
</evidence>
<keyword evidence="10" id="KW-1133">Transmembrane helix</keyword>
<evidence type="ECO:0000256" key="10">
    <source>
        <dbReference type="SAM" id="Phobius"/>
    </source>
</evidence>
<dbReference type="EMBL" id="LSSL01001080">
    <property type="protein sequence ID" value="OLY83088.1"/>
    <property type="molecule type" value="Genomic_DNA"/>
</dbReference>
<dbReference type="GO" id="GO:0005524">
    <property type="term" value="F:ATP binding"/>
    <property type="evidence" value="ECO:0007669"/>
    <property type="project" value="UniProtKB-UniRule"/>
</dbReference>
<evidence type="ECO:0000256" key="2">
    <source>
        <dbReference type="ARBA" id="ARBA00022527"/>
    </source>
</evidence>
<dbReference type="SMART" id="SM00220">
    <property type="entry name" value="S_TKc"/>
    <property type="match status" value="1"/>
</dbReference>
<feature type="chain" id="PRO_5012751320" description="non-specific serine/threonine protein kinase" evidence="11">
    <location>
        <begin position="27"/>
        <end position="1808"/>
    </location>
</feature>
<evidence type="ECO:0000313" key="14">
    <source>
        <dbReference type="EMBL" id="OLY83088.1"/>
    </source>
</evidence>
<feature type="compositionally biased region" description="Polar residues" evidence="9">
    <location>
        <begin position="1401"/>
        <end position="1415"/>
    </location>
</feature>
<dbReference type="GO" id="GO:1990604">
    <property type="term" value="C:IRE1-TRAF2-ASK1 complex"/>
    <property type="evidence" value="ECO:0007669"/>
    <property type="project" value="TreeGrafter"/>
</dbReference>
<evidence type="ECO:0000256" key="3">
    <source>
        <dbReference type="ARBA" id="ARBA00022679"/>
    </source>
</evidence>
<evidence type="ECO:0000259" key="12">
    <source>
        <dbReference type="PROSITE" id="PS50011"/>
    </source>
</evidence>
<dbReference type="Proteomes" id="UP000187455">
    <property type="component" value="Unassembled WGS sequence"/>
</dbReference>
<keyword evidence="15" id="KW-1185">Reference proteome</keyword>
<dbReference type="PROSITE" id="PS00107">
    <property type="entry name" value="PROTEIN_KINASE_ATP"/>
    <property type="match status" value="1"/>
</dbReference>
<dbReference type="Gene3D" id="1.10.510.10">
    <property type="entry name" value="Transferase(Phosphotransferase) domain 1"/>
    <property type="match status" value="1"/>
</dbReference>
<feature type="region of interest" description="Disordered" evidence="9">
    <location>
        <begin position="1368"/>
        <end position="1415"/>
    </location>
</feature>
<evidence type="ECO:0000256" key="8">
    <source>
        <dbReference type="PROSITE-ProRule" id="PRU10141"/>
    </source>
</evidence>
<dbReference type="InterPro" id="IPR038357">
    <property type="entry name" value="KEN_sf"/>
</dbReference>
<evidence type="ECO:0000259" key="13">
    <source>
        <dbReference type="PROSITE" id="PS51392"/>
    </source>
</evidence>
<evidence type="ECO:0000256" key="5">
    <source>
        <dbReference type="ARBA" id="ARBA00022741"/>
    </source>
</evidence>
<dbReference type="GO" id="GO:0004521">
    <property type="term" value="F:RNA endonuclease activity"/>
    <property type="evidence" value="ECO:0007669"/>
    <property type="project" value="InterPro"/>
</dbReference>
<keyword evidence="3" id="KW-0808">Transferase</keyword>
<feature type="compositionally biased region" description="Polar residues" evidence="9">
    <location>
        <begin position="1612"/>
        <end position="1624"/>
    </location>
</feature>
<dbReference type="GO" id="GO:0070059">
    <property type="term" value="P:intrinsic apoptotic signaling pathway in response to endoplasmic reticulum stress"/>
    <property type="evidence" value="ECO:0007669"/>
    <property type="project" value="TreeGrafter"/>
</dbReference>
<feature type="transmembrane region" description="Helical" evidence="10">
    <location>
        <begin position="879"/>
        <end position="903"/>
    </location>
</feature>
<keyword evidence="6 14" id="KW-0418">Kinase</keyword>
<gene>
    <name evidence="14" type="ORF">AYI68_g2779</name>
</gene>
<dbReference type="SUPFAM" id="SSF56112">
    <property type="entry name" value="Protein kinase-like (PK-like)"/>
    <property type="match status" value="2"/>
</dbReference>
<feature type="compositionally biased region" description="Polar residues" evidence="9">
    <location>
        <begin position="1374"/>
        <end position="1394"/>
    </location>
</feature>
<dbReference type="InterPro" id="IPR000719">
    <property type="entry name" value="Prot_kinase_dom"/>
</dbReference>
<comment type="caution">
    <text evidence="14">The sequence shown here is derived from an EMBL/GenBank/DDBJ whole genome shotgun (WGS) entry which is preliminary data.</text>
</comment>
<feature type="compositionally biased region" description="Polar residues" evidence="9">
    <location>
        <begin position="1644"/>
        <end position="1656"/>
    </location>
</feature>
<dbReference type="STRING" id="133383.A0A1R0H1S1"/>
<accession>A0A1R0H1S1</accession>
<organism evidence="14 15">
    <name type="scientific">Smittium mucronatum</name>
    <dbReference type="NCBI Taxonomy" id="133383"/>
    <lineage>
        <taxon>Eukaryota</taxon>
        <taxon>Fungi</taxon>
        <taxon>Fungi incertae sedis</taxon>
        <taxon>Zoopagomycota</taxon>
        <taxon>Kickxellomycotina</taxon>
        <taxon>Harpellomycetes</taxon>
        <taxon>Harpellales</taxon>
        <taxon>Legeriomycetaceae</taxon>
        <taxon>Smittium</taxon>
    </lineage>
</organism>
<dbReference type="InterPro" id="IPR017441">
    <property type="entry name" value="Protein_kinase_ATP_BS"/>
</dbReference>
<dbReference type="GO" id="GO:0004674">
    <property type="term" value="F:protein serine/threonine kinase activity"/>
    <property type="evidence" value="ECO:0007669"/>
    <property type="project" value="UniProtKB-KW"/>
</dbReference>
<keyword evidence="7 8" id="KW-0067">ATP-binding</keyword>
<feature type="binding site" evidence="8">
    <location>
        <position position="1133"/>
    </location>
    <ligand>
        <name>ATP</name>
        <dbReference type="ChEBI" id="CHEBI:30616"/>
    </ligand>
</feature>
<keyword evidence="10" id="KW-0472">Membrane</keyword>
<dbReference type="PROSITE" id="PS50011">
    <property type="entry name" value="PROTEIN_KINASE_DOM"/>
    <property type="match status" value="1"/>
</dbReference>
<dbReference type="SMART" id="SM00580">
    <property type="entry name" value="PUG"/>
    <property type="match status" value="1"/>
</dbReference>
<dbReference type="OrthoDB" id="63989at2759"/>
<proteinExistence type="predicted"/>
<evidence type="ECO:0000256" key="7">
    <source>
        <dbReference type="ARBA" id="ARBA00022840"/>
    </source>
</evidence>
<dbReference type="PANTHER" id="PTHR13954:SF6">
    <property type="entry name" value="NON-SPECIFIC SERINE_THREONINE PROTEIN KINASE"/>
    <property type="match status" value="1"/>
</dbReference>
<feature type="region of interest" description="Disordered" evidence="9">
    <location>
        <begin position="1612"/>
        <end position="1656"/>
    </location>
</feature>
<dbReference type="PROSITE" id="PS51392">
    <property type="entry name" value="KEN"/>
    <property type="match status" value="1"/>
</dbReference>
<feature type="domain" description="KEN" evidence="13">
    <location>
        <begin position="1585"/>
        <end position="1806"/>
    </location>
</feature>
<dbReference type="Pfam" id="PF00069">
    <property type="entry name" value="Pkinase"/>
    <property type="match status" value="2"/>
</dbReference>
<dbReference type="InterPro" id="IPR011009">
    <property type="entry name" value="Kinase-like_dom_sf"/>
</dbReference>
<dbReference type="Pfam" id="PF06479">
    <property type="entry name" value="Ribonuc_2-5A"/>
    <property type="match status" value="1"/>
</dbReference>
<dbReference type="InterPro" id="IPR045133">
    <property type="entry name" value="IRE1/2-like"/>
</dbReference>
<dbReference type="InterPro" id="IPR008271">
    <property type="entry name" value="Ser/Thr_kinase_AS"/>
</dbReference>
<evidence type="ECO:0000256" key="6">
    <source>
        <dbReference type="ARBA" id="ARBA00022777"/>
    </source>
</evidence>
<dbReference type="GO" id="GO:0051082">
    <property type="term" value="F:unfolded protein binding"/>
    <property type="evidence" value="ECO:0007669"/>
    <property type="project" value="TreeGrafter"/>
</dbReference>
<dbReference type="GO" id="GO:0036498">
    <property type="term" value="P:IRE1-mediated unfolded protein response"/>
    <property type="evidence" value="ECO:0007669"/>
    <property type="project" value="TreeGrafter"/>
</dbReference>
<dbReference type="InterPro" id="IPR010513">
    <property type="entry name" value="KEN_dom"/>
</dbReference>
<keyword evidence="4 11" id="KW-0732">Signal</keyword>
<evidence type="ECO:0000256" key="11">
    <source>
        <dbReference type="SAM" id="SignalP"/>
    </source>
</evidence>
<name>A0A1R0H1S1_9FUNG</name>
<dbReference type="PROSITE" id="PS00108">
    <property type="entry name" value="PROTEIN_KINASE_ST"/>
    <property type="match status" value="1"/>
</dbReference>
<dbReference type="PANTHER" id="PTHR13954">
    <property type="entry name" value="IRE1-RELATED"/>
    <property type="match status" value="1"/>
</dbReference>
<keyword evidence="2" id="KW-0723">Serine/threonine-protein kinase</keyword>
<feature type="domain" description="Protein kinase" evidence="12">
    <location>
        <begin position="1105"/>
        <end position="1582"/>
    </location>
</feature>
<reference evidence="14 15" key="1">
    <citation type="journal article" date="2016" name="Mol. Biol. Evol.">
        <title>Genome-Wide Survey of Gut Fungi (Harpellales) Reveals the First Horizontally Transferred Ubiquitin Gene from a Mosquito Host.</title>
        <authorList>
            <person name="Wang Y."/>
            <person name="White M.M."/>
            <person name="Kvist S."/>
            <person name="Moncalvo J.M."/>
        </authorList>
    </citation>
    <scope>NUCLEOTIDE SEQUENCE [LARGE SCALE GENOMIC DNA]</scope>
    <source>
        <strain evidence="14 15">ALG-7-W6</strain>
    </source>
</reference>
<dbReference type="Gene3D" id="1.20.1440.180">
    <property type="entry name" value="KEN domain"/>
    <property type="match status" value="1"/>
</dbReference>
<dbReference type="Gene3D" id="3.30.200.20">
    <property type="entry name" value="Phosphorylase Kinase, domain 1"/>
    <property type="match status" value="1"/>
</dbReference>
<evidence type="ECO:0000313" key="15">
    <source>
        <dbReference type="Proteomes" id="UP000187455"/>
    </source>
</evidence>
<evidence type="ECO:0000256" key="9">
    <source>
        <dbReference type="SAM" id="MobiDB-lite"/>
    </source>
</evidence>
<protein>
    <recommendedName>
        <fullName evidence="1">non-specific serine/threonine protein kinase</fullName>
        <ecNumber evidence="1">2.7.11.1</ecNumber>
    </recommendedName>
</protein>
<sequence>MIGNSTKSYLVAFFLLILDLINPLQALNSYSKQNEIFTKKFKSYGSDSKNIDNTYSQVVLPSNQNSLSIAHNPKAELALEILNSFNNVHSVGIIIVLGVDGSIHGLCKDTGKVLWSQYNALKSNRPSIWDKYIVYSRSDLNLEFEEGNRFFNYTDSSDKDFMKSQNYEKERLLDFYEDEEEEWLLENGLDWSTDPESLKFMMYEWQNNVCKRKGNNPINYQRSVSEIHQNNWFVAEPSENGRLYMFDQEKKLLKLPLTIQDLVTFSPVKSLNKLFFGNKLTRFLNFNIFDGNITSVLDVDSLDFGSKRKYSKNSLESQRSSVQISETSFKVKIYSEDSEDSTFAPDFDPESMNVKLEWDLGFKRLDTTHSSDSLDLAMVMDEVIIRNESPSNPNSVLINHQTKIVNTVDGHISLLRAKDGVPLWLTSLNTTVIGVFDVFNITHDTSIRPKDPPKYQNGIGSIDDVYNSNPKLESQNGKSHTYLEWKLMLQKRDLSPTKQQERFLTQNNILSILKNGGIAMDSHFLTKKNKIYLNLPSNPNHAPLSYEYDSAKLEGILRTSKFTNLLDWLREGIWDVTIPNNDVNSKNDSGISIIPNSDQNKFEYSDQNRKSKLFHDPFKNHSIGQVHIGKMDSSLFALSDELFPILSELELESLKLAVTSNFGNSNKSFPNSSKFNSQNSDVNHIDSKSKALIIYNSELTGRETLEVCSCKDKNCFPMCLVGSHQYYLDGLSNSLIPSSGRNSNKNYLGVSNFVSDNESYSKKKSVSPNLPHRVGHLNHNLLKPSNGYSIHDNENGNEDVFIYDPESNDFKIIHPTQKEEKKKIHISRSPEKNSIKLIDEKPYNFSKIPKYNYNHPLDIKKASKCGNIGLFKRLKSAIFSFYLLICHVLYVIFLLISLIVFTATPMNLENAAKGYELKNIDIVLESDISQDLNSDLPGQYPKSLSKFNLEVSKCLVSNLDNKSDSPDLLIIDEPIASSSPSFKDALNVDNIIREIDIQNEKVIEPIEHSDGTNVGEKIETHMKSDLISEGVELSYSEKSRVTSLLEKNVDESLSQEFSDGIAQNEENIAEEPLKTHIGQVVENVGESPVHHQTLLKGINNFSPLNLSDQVIGYGSHGTVVYLGSFEGRPVAVKRLLLDFYSSATLEVRILQEADTHPNVIRYFCSEMSKNFLFIALELCAGSMYDAINYHNLDFFSKRQLRDNSRSSFELMTKIKPKRVLYQLALGLHHLHQMKLVHRDIKPQNILLALPVNYIKNMKSRGEFSSSAAIGNISRQIDEHPDSKKKKDFFNPFNDLDVENISGEPRVVISDFGLSRILQGEESSFFNTMHFGSPDNNNNNHNLHGAGGTVGWRAPECFEHSITNNQKYSNRKTESSFSNNGVSSNEYSKLSINGNESKKSNHSVQSNTESGTYSNGRVFSGVGSEKKMSVLSHEASGDNCTPTPNQISSYDSVNENSPSNVSNIVSTEDINGQMLLPKMTRKMDIFSLGCVYYYFLTRGEHPFGDRYNREQNILENNFDLSLLDEMNYYNFSRGSEFDFKNGGSKAHYIIDSSVEAKDLIAHMIQRDPKYRPSTSSILVHPYFWSASKRLLFIQDVSDKLESYAKLIKTSTFSSKSNDQSSNRPNSIKPENKTPNKAQNKKTRNSGRTNVGSKSLKMSSDNCEKEYIFTPEESEEIKSAKLILDGFEMHSEYVLESAPGNDGSSGGWSRVGALGWDKKLDRYLRNDLGSFRKYNFYKLRDLLRVIRNKKHHYQDLDQDLQESLGSVPEGFYSYFESRFPNLLLHCYYFVLENDQIRRDSIFSQYFTISQ</sequence>
<keyword evidence="5 8" id="KW-0547">Nucleotide-binding</keyword>
<keyword evidence="10" id="KW-0812">Transmembrane</keyword>
<dbReference type="GO" id="GO:0006397">
    <property type="term" value="P:mRNA processing"/>
    <property type="evidence" value="ECO:0007669"/>
    <property type="project" value="InterPro"/>
</dbReference>
<feature type="signal peptide" evidence="11">
    <location>
        <begin position="1"/>
        <end position="26"/>
    </location>
</feature>
<dbReference type="FunFam" id="3.30.200.20:FF:000077">
    <property type="entry name" value="Putative Serine/threonine-protein kinase/endoribonuclease IRE1"/>
    <property type="match status" value="1"/>
</dbReference>
<dbReference type="EC" id="2.7.11.1" evidence="1"/>